<keyword evidence="7" id="KW-0282">Flagellum</keyword>
<keyword evidence="7" id="KW-0966">Cell projection</keyword>
<sequence length="137" mass="14633">MYTPPSARAQAAYRNIAAQSSIEGATPHRLIELVFDGLLQSLRAARGALERGDLQAKGQQIGRAVRFLEEGLKGGLNDAQGGELAARLRALYDYCVNRLTTANLHNDAAALAEVEALIAPLAQGWRDIGPQAAAQRV</sequence>
<dbReference type="PIRSF" id="PIRSF039090">
    <property type="entry name" value="Flis"/>
    <property type="match status" value="1"/>
</dbReference>
<dbReference type="GO" id="GO:0071973">
    <property type="term" value="P:bacterial-type flagellum-dependent cell motility"/>
    <property type="evidence" value="ECO:0007669"/>
    <property type="project" value="TreeGrafter"/>
</dbReference>
<proteinExistence type="inferred from homology"/>
<keyword evidence="7" id="KW-0969">Cilium</keyword>
<dbReference type="CDD" id="cd16098">
    <property type="entry name" value="FliS"/>
    <property type="match status" value="1"/>
</dbReference>
<reference evidence="7" key="1">
    <citation type="submission" date="2023-01" db="EMBL/GenBank/DDBJ databases">
        <title>Xenophilus mangrovi sp. nov., isolated from soil of Mangrove nature reserve.</title>
        <authorList>
            <person name="Xu S."/>
            <person name="Liu Z."/>
            <person name="Xu Y."/>
        </authorList>
    </citation>
    <scope>NUCLEOTIDE SEQUENCE</scope>
    <source>
        <strain evidence="7">YW8</strain>
    </source>
</reference>
<dbReference type="GO" id="GO:0005829">
    <property type="term" value="C:cytosol"/>
    <property type="evidence" value="ECO:0007669"/>
    <property type="project" value="UniProtKB-SubCell"/>
</dbReference>
<evidence type="ECO:0000256" key="3">
    <source>
        <dbReference type="ARBA" id="ARBA00022490"/>
    </source>
</evidence>
<organism evidence="7 8">
    <name type="scientific">Xenophilus arseniciresistens</name>
    <dbReference type="NCBI Taxonomy" id="1283306"/>
    <lineage>
        <taxon>Bacteria</taxon>
        <taxon>Pseudomonadati</taxon>
        <taxon>Pseudomonadota</taxon>
        <taxon>Betaproteobacteria</taxon>
        <taxon>Burkholderiales</taxon>
        <taxon>Comamonadaceae</taxon>
        <taxon>Xenophilus</taxon>
    </lineage>
</organism>
<dbReference type="AlphaFoldDB" id="A0AAE3SYX7"/>
<dbReference type="GO" id="GO:0044780">
    <property type="term" value="P:bacterial-type flagellum assembly"/>
    <property type="evidence" value="ECO:0007669"/>
    <property type="project" value="InterPro"/>
</dbReference>
<dbReference type="RefSeq" id="WP_271426496.1">
    <property type="nucleotide sequence ID" value="NZ_JAQIPB010000001.1"/>
</dbReference>
<dbReference type="Proteomes" id="UP001212602">
    <property type="component" value="Unassembled WGS sequence"/>
</dbReference>
<evidence type="ECO:0000256" key="6">
    <source>
        <dbReference type="PIRNR" id="PIRNR039090"/>
    </source>
</evidence>
<keyword evidence="8" id="KW-1185">Reference proteome</keyword>
<dbReference type="PANTHER" id="PTHR34773">
    <property type="entry name" value="FLAGELLAR SECRETION CHAPERONE FLIS"/>
    <property type="match status" value="1"/>
</dbReference>
<dbReference type="InterPro" id="IPR003713">
    <property type="entry name" value="FliS"/>
</dbReference>
<dbReference type="InterPro" id="IPR036584">
    <property type="entry name" value="FliS_sf"/>
</dbReference>
<comment type="subcellular location">
    <subcellularLocation>
        <location evidence="1 6">Cytoplasm</location>
        <location evidence="1 6">Cytosol</location>
    </subcellularLocation>
</comment>
<protein>
    <recommendedName>
        <fullName evidence="6">Flagellar secretion chaperone FliS</fullName>
    </recommendedName>
</protein>
<comment type="similarity">
    <text evidence="2 6">Belongs to the FliS family.</text>
</comment>
<keyword evidence="4 6" id="KW-1005">Bacterial flagellum biogenesis</keyword>
<dbReference type="Gene3D" id="1.20.120.340">
    <property type="entry name" value="Flagellar protein FliS"/>
    <property type="match status" value="1"/>
</dbReference>
<dbReference type="NCBIfam" id="TIGR00208">
    <property type="entry name" value="fliS"/>
    <property type="match status" value="1"/>
</dbReference>
<evidence type="ECO:0000313" key="7">
    <source>
        <dbReference type="EMBL" id="MDA7415236.1"/>
    </source>
</evidence>
<accession>A0AAE3SYX7</accession>
<evidence type="ECO:0000313" key="8">
    <source>
        <dbReference type="Proteomes" id="UP001212602"/>
    </source>
</evidence>
<dbReference type="PANTHER" id="PTHR34773:SF1">
    <property type="entry name" value="FLAGELLAR SECRETION CHAPERONE FLIS"/>
    <property type="match status" value="1"/>
</dbReference>
<gene>
    <name evidence="7" type="primary">fliS</name>
    <name evidence="7" type="ORF">PGB34_02560</name>
</gene>
<evidence type="ECO:0000256" key="2">
    <source>
        <dbReference type="ARBA" id="ARBA00008787"/>
    </source>
</evidence>
<keyword evidence="3 6" id="KW-0963">Cytoplasm</keyword>
<dbReference type="Pfam" id="PF02561">
    <property type="entry name" value="FliS"/>
    <property type="match status" value="1"/>
</dbReference>
<name>A0AAE3SYX7_9BURK</name>
<dbReference type="SUPFAM" id="SSF101116">
    <property type="entry name" value="Flagellar export chaperone FliS"/>
    <property type="match status" value="1"/>
</dbReference>
<keyword evidence="5" id="KW-0143">Chaperone</keyword>
<evidence type="ECO:0000256" key="1">
    <source>
        <dbReference type="ARBA" id="ARBA00004514"/>
    </source>
</evidence>
<evidence type="ECO:0000256" key="4">
    <source>
        <dbReference type="ARBA" id="ARBA00022795"/>
    </source>
</evidence>
<dbReference type="EMBL" id="JAQIPB010000001">
    <property type="protein sequence ID" value="MDA7415236.1"/>
    <property type="molecule type" value="Genomic_DNA"/>
</dbReference>
<evidence type="ECO:0000256" key="5">
    <source>
        <dbReference type="ARBA" id="ARBA00023186"/>
    </source>
</evidence>
<comment type="caution">
    <text evidence="7">The sequence shown here is derived from an EMBL/GenBank/DDBJ whole genome shotgun (WGS) entry which is preliminary data.</text>
</comment>